<dbReference type="GO" id="GO:0022857">
    <property type="term" value="F:transmembrane transporter activity"/>
    <property type="evidence" value="ECO:0007669"/>
    <property type="project" value="InterPro"/>
</dbReference>
<keyword evidence="2" id="KW-0813">Transport</keyword>
<reference evidence="8" key="1">
    <citation type="submission" date="2023-03" db="EMBL/GenBank/DDBJ databases">
        <title>Actinoallomurus iriomotensis NBRC 103681.</title>
        <authorList>
            <person name="Ichikawa N."/>
            <person name="Sato H."/>
            <person name="Tonouchi N."/>
        </authorList>
    </citation>
    <scope>NUCLEOTIDE SEQUENCE</scope>
    <source>
        <strain evidence="8">NBRC 103681</strain>
    </source>
</reference>
<feature type="transmembrane region" description="Helical" evidence="6">
    <location>
        <begin position="52"/>
        <end position="76"/>
    </location>
</feature>
<dbReference type="CDD" id="cd17355">
    <property type="entry name" value="MFS_YcxA_like"/>
    <property type="match status" value="1"/>
</dbReference>
<name>A0A9W6VVA2_9ACTN</name>
<evidence type="ECO:0000256" key="1">
    <source>
        <dbReference type="ARBA" id="ARBA00004651"/>
    </source>
</evidence>
<dbReference type="PANTHER" id="PTHR43385">
    <property type="entry name" value="RIBOFLAVIN TRANSPORTER RIBJ"/>
    <property type="match status" value="1"/>
</dbReference>
<feature type="transmembrane region" description="Helical" evidence="6">
    <location>
        <begin position="291"/>
        <end position="309"/>
    </location>
</feature>
<dbReference type="InterPro" id="IPR036259">
    <property type="entry name" value="MFS_trans_sf"/>
</dbReference>
<feature type="transmembrane region" description="Helical" evidence="6">
    <location>
        <begin position="178"/>
        <end position="197"/>
    </location>
</feature>
<sequence>MPQETGTAVERATAPRPPRRVLIGLCATEITSWGVLYYAFPVTLSSLTRDTGWSTATAMAAFSAGAVVSALAGILVGRLIDARGPRPVMTTGSVVGVAAVVAIAAAPSLPLFFAAWVLAGLAQSAVLYQPAFTALTGWYGPDRVRALTAITLAGGFASTVFAPLTALLLDHLTWRGTYLALAVILGVVTVPLHVLCLTPPWRHGRTRGAPYERDAHARAVVRSRPFAVLTAAMTCAAFGCYAATVNLVPLLTSGGMGTHLAAVALGLCGAGQVLGRLGYPRLAARTAPPGRAAAILTAGAVTVAVLGVLRGPGAVVVAVLAGAARGMFTLLQATTIADRWGTRAFGHVNGVFTAPITVAIALAPGGGALLARLTGGYPVSYCVLAALTFAAAVAIRQTGTS</sequence>
<evidence type="ECO:0000256" key="3">
    <source>
        <dbReference type="ARBA" id="ARBA00022692"/>
    </source>
</evidence>
<comment type="subcellular location">
    <subcellularLocation>
        <location evidence="1">Cell membrane</location>
        <topology evidence="1">Multi-pass membrane protein</topology>
    </subcellularLocation>
</comment>
<dbReference type="InterPro" id="IPR052983">
    <property type="entry name" value="MFS_Riboflavin_Transporter"/>
</dbReference>
<protein>
    <submittedName>
        <fullName evidence="8">MFS transporter</fullName>
    </submittedName>
</protein>
<dbReference type="GO" id="GO:0005886">
    <property type="term" value="C:plasma membrane"/>
    <property type="evidence" value="ECO:0007669"/>
    <property type="project" value="UniProtKB-SubCell"/>
</dbReference>
<gene>
    <name evidence="8" type="ORF">Airi01_086290</name>
</gene>
<proteinExistence type="predicted"/>
<dbReference type="SUPFAM" id="SSF103473">
    <property type="entry name" value="MFS general substrate transporter"/>
    <property type="match status" value="1"/>
</dbReference>
<keyword evidence="4 6" id="KW-1133">Transmembrane helix</keyword>
<feature type="transmembrane region" description="Helical" evidence="6">
    <location>
        <begin position="260"/>
        <end position="279"/>
    </location>
</feature>
<feature type="transmembrane region" description="Helical" evidence="6">
    <location>
        <begin position="315"/>
        <end position="336"/>
    </location>
</feature>
<accession>A0A9W6VVA2</accession>
<feature type="transmembrane region" description="Helical" evidence="6">
    <location>
        <begin position="88"/>
        <end position="107"/>
    </location>
</feature>
<evidence type="ECO:0000256" key="4">
    <source>
        <dbReference type="ARBA" id="ARBA00022989"/>
    </source>
</evidence>
<evidence type="ECO:0000313" key="8">
    <source>
        <dbReference type="EMBL" id="GLY80362.1"/>
    </source>
</evidence>
<dbReference type="Proteomes" id="UP001165135">
    <property type="component" value="Unassembled WGS sequence"/>
</dbReference>
<dbReference type="Gene3D" id="1.20.1250.20">
    <property type="entry name" value="MFS general substrate transporter like domains"/>
    <property type="match status" value="1"/>
</dbReference>
<organism evidence="8 9">
    <name type="scientific">Actinoallomurus iriomotensis</name>
    <dbReference type="NCBI Taxonomy" id="478107"/>
    <lineage>
        <taxon>Bacteria</taxon>
        <taxon>Bacillati</taxon>
        <taxon>Actinomycetota</taxon>
        <taxon>Actinomycetes</taxon>
        <taxon>Streptosporangiales</taxon>
        <taxon>Thermomonosporaceae</taxon>
        <taxon>Actinoallomurus</taxon>
    </lineage>
</organism>
<dbReference type="RefSeq" id="WP_285633173.1">
    <property type="nucleotide sequence ID" value="NZ_BSTJ01000014.1"/>
</dbReference>
<keyword evidence="3 6" id="KW-0812">Transmembrane</keyword>
<dbReference type="EMBL" id="BSTJ01000014">
    <property type="protein sequence ID" value="GLY80362.1"/>
    <property type="molecule type" value="Genomic_DNA"/>
</dbReference>
<evidence type="ECO:0000256" key="6">
    <source>
        <dbReference type="SAM" id="Phobius"/>
    </source>
</evidence>
<dbReference type="InterPro" id="IPR011701">
    <property type="entry name" value="MFS"/>
</dbReference>
<dbReference type="PROSITE" id="PS50850">
    <property type="entry name" value="MFS"/>
    <property type="match status" value="1"/>
</dbReference>
<dbReference type="PANTHER" id="PTHR43385:SF1">
    <property type="entry name" value="RIBOFLAVIN TRANSPORTER RIBJ"/>
    <property type="match status" value="1"/>
</dbReference>
<feature type="domain" description="Major facilitator superfamily (MFS) profile" evidence="7">
    <location>
        <begin position="20"/>
        <end position="401"/>
    </location>
</feature>
<evidence type="ECO:0000259" key="7">
    <source>
        <dbReference type="PROSITE" id="PS50850"/>
    </source>
</evidence>
<feature type="transmembrane region" description="Helical" evidence="6">
    <location>
        <begin position="21"/>
        <end position="40"/>
    </location>
</feature>
<dbReference type="InterPro" id="IPR020846">
    <property type="entry name" value="MFS_dom"/>
</dbReference>
<comment type="caution">
    <text evidence="8">The sequence shown here is derived from an EMBL/GenBank/DDBJ whole genome shotgun (WGS) entry which is preliminary data.</text>
</comment>
<evidence type="ECO:0000256" key="2">
    <source>
        <dbReference type="ARBA" id="ARBA00022448"/>
    </source>
</evidence>
<keyword evidence="5 6" id="KW-0472">Membrane</keyword>
<feature type="transmembrane region" description="Helical" evidence="6">
    <location>
        <begin position="146"/>
        <end position="166"/>
    </location>
</feature>
<feature type="transmembrane region" description="Helical" evidence="6">
    <location>
        <begin position="348"/>
        <end position="371"/>
    </location>
</feature>
<evidence type="ECO:0000256" key="5">
    <source>
        <dbReference type="ARBA" id="ARBA00023136"/>
    </source>
</evidence>
<feature type="transmembrane region" description="Helical" evidence="6">
    <location>
        <begin position="113"/>
        <end position="139"/>
    </location>
</feature>
<feature type="transmembrane region" description="Helical" evidence="6">
    <location>
        <begin position="226"/>
        <end position="248"/>
    </location>
</feature>
<evidence type="ECO:0000313" key="9">
    <source>
        <dbReference type="Proteomes" id="UP001165135"/>
    </source>
</evidence>
<dbReference type="AlphaFoldDB" id="A0A9W6VVA2"/>
<dbReference type="Pfam" id="PF07690">
    <property type="entry name" value="MFS_1"/>
    <property type="match status" value="1"/>
</dbReference>
<feature type="transmembrane region" description="Helical" evidence="6">
    <location>
        <begin position="377"/>
        <end position="395"/>
    </location>
</feature>